<dbReference type="KEGG" id="ffu:CLAFUR5_05830"/>
<dbReference type="GO" id="GO:0006364">
    <property type="term" value="P:rRNA processing"/>
    <property type="evidence" value="ECO:0007669"/>
    <property type="project" value="UniProtKB-UniRule"/>
</dbReference>
<feature type="compositionally biased region" description="Basic and acidic residues" evidence="7">
    <location>
        <begin position="213"/>
        <end position="234"/>
    </location>
</feature>
<evidence type="ECO:0000313" key="9">
    <source>
        <dbReference type="Proteomes" id="UP000756132"/>
    </source>
</evidence>
<feature type="compositionally biased region" description="Basic residues" evidence="7">
    <location>
        <begin position="198"/>
        <end position="212"/>
    </location>
</feature>
<comment type="subcellular location">
    <subcellularLocation>
        <location evidence="2 6">Nucleus</location>
        <location evidence="2 6">Nucleolus</location>
    </subcellularLocation>
</comment>
<reference evidence="8" key="1">
    <citation type="submission" date="2021-12" db="EMBL/GenBank/DDBJ databases">
        <authorList>
            <person name="Zaccaron A."/>
            <person name="Stergiopoulos I."/>
        </authorList>
    </citation>
    <scope>NUCLEOTIDE SEQUENCE</scope>
    <source>
        <strain evidence="8">Race5_Kim</strain>
    </source>
</reference>
<dbReference type="GeneID" id="71985708"/>
<dbReference type="PANTHER" id="PTHR12838">
    <property type="entry name" value="U3 SMALL NUCLEOLAR RNA-ASSOCIATED PROTEIN 11"/>
    <property type="match status" value="1"/>
</dbReference>
<dbReference type="OrthoDB" id="29058at2759"/>
<feature type="region of interest" description="Disordered" evidence="7">
    <location>
        <begin position="135"/>
        <end position="258"/>
    </location>
</feature>
<dbReference type="OMA" id="KWKVRER"/>
<feature type="region of interest" description="Disordered" evidence="7">
    <location>
        <begin position="40"/>
        <end position="93"/>
    </location>
</feature>
<organism evidence="8 9">
    <name type="scientific">Passalora fulva</name>
    <name type="common">Tomato leaf mold</name>
    <name type="synonym">Cladosporium fulvum</name>
    <dbReference type="NCBI Taxonomy" id="5499"/>
    <lineage>
        <taxon>Eukaryota</taxon>
        <taxon>Fungi</taxon>
        <taxon>Dikarya</taxon>
        <taxon>Ascomycota</taxon>
        <taxon>Pezizomycotina</taxon>
        <taxon>Dothideomycetes</taxon>
        <taxon>Dothideomycetidae</taxon>
        <taxon>Mycosphaerellales</taxon>
        <taxon>Mycosphaerellaceae</taxon>
        <taxon>Fulvia</taxon>
    </lineage>
</organism>
<dbReference type="InterPro" id="IPR007144">
    <property type="entry name" value="SSU_processome_Utp11"/>
</dbReference>
<keyword evidence="4 6" id="KW-0698">rRNA processing</keyword>
<dbReference type="Proteomes" id="UP000756132">
    <property type="component" value="Chromosome 5"/>
</dbReference>
<dbReference type="PIRSF" id="PIRSF015952">
    <property type="entry name" value="U3snoRNP11"/>
    <property type="match status" value="1"/>
</dbReference>
<dbReference type="RefSeq" id="XP_047762569.1">
    <property type="nucleotide sequence ID" value="XM_047904978.1"/>
</dbReference>
<protein>
    <recommendedName>
        <fullName evidence="6">U3 small nucleolar RNA-associated protein 11</fullName>
        <shortName evidence="6">U3 snoRNA-associated protein 11</shortName>
    </recommendedName>
</protein>
<dbReference type="GO" id="GO:0032040">
    <property type="term" value="C:small-subunit processome"/>
    <property type="evidence" value="ECO:0007669"/>
    <property type="project" value="UniProtKB-UniRule"/>
</dbReference>
<keyword evidence="5 6" id="KW-0539">Nucleus</keyword>
<dbReference type="EMBL" id="CP090167">
    <property type="protein sequence ID" value="UJO18203.1"/>
    <property type="molecule type" value="Genomic_DNA"/>
</dbReference>
<comment type="function">
    <text evidence="1 6">Involved in nucleolar processing of pre-18S ribosomal RNA.</text>
</comment>
<evidence type="ECO:0000256" key="3">
    <source>
        <dbReference type="ARBA" id="ARBA00008105"/>
    </source>
</evidence>
<evidence type="ECO:0000256" key="4">
    <source>
        <dbReference type="ARBA" id="ARBA00022552"/>
    </source>
</evidence>
<evidence type="ECO:0000256" key="6">
    <source>
        <dbReference type="PIRNR" id="PIRNR015952"/>
    </source>
</evidence>
<feature type="compositionally biased region" description="Acidic residues" evidence="7">
    <location>
        <begin position="166"/>
        <end position="192"/>
    </location>
</feature>
<evidence type="ECO:0000256" key="2">
    <source>
        <dbReference type="ARBA" id="ARBA00004604"/>
    </source>
</evidence>
<comment type="subunit">
    <text evidence="6">Component of the ribosomal small subunit (SSU) processome.</text>
</comment>
<dbReference type="AlphaFoldDB" id="A0A9Q8LK59"/>
<evidence type="ECO:0000256" key="1">
    <source>
        <dbReference type="ARBA" id="ARBA00004099"/>
    </source>
</evidence>
<keyword evidence="9" id="KW-1185">Reference proteome</keyword>
<comment type="similarity">
    <text evidence="3 6">Belongs to the UTP11 family.</text>
</comment>
<reference evidence="8" key="2">
    <citation type="journal article" date="2022" name="Microb. Genom.">
        <title>A chromosome-scale genome assembly of the tomato pathogen Cladosporium fulvum reveals a compartmentalized genome architecture and the presence of a dispensable chromosome.</title>
        <authorList>
            <person name="Zaccaron A.Z."/>
            <person name="Chen L.H."/>
            <person name="Samaras A."/>
            <person name="Stergiopoulos I."/>
        </authorList>
    </citation>
    <scope>NUCLEOTIDE SEQUENCE</scope>
    <source>
        <strain evidence="8">Race5_Kim</strain>
    </source>
</reference>
<sequence>MSSLRNAVQRRNHRERDQPTERKKWGLLEKRKDYKLRAADHKTKQRKIKALQTKASERNEDEFYFGMMSSTTENGVRRSKRGEENAGGGGKSLDLDVVNLMKTQDQGYLQTMLQRTRRERKRLEEDVLLGERGVKLEPGGGRIVFGDDEDDEGVPALPAPAKREDEDFDMDLDGFDDESASEHDESDDEDLTPEQRSLKRKKRHALQTKRRKLDALKEQEEKLSAALDGLDHQRAKMNGTIGGVNKNGVSFKPRQRKR</sequence>
<name>A0A9Q8LK59_PASFU</name>
<proteinExistence type="inferred from homology"/>
<dbReference type="Pfam" id="PF03998">
    <property type="entry name" value="Utp11"/>
    <property type="match status" value="1"/>
</dbReference>
<dbReference type="PANTHER" id="PTHR12838:SF0">
    <property type="entry name" value="U3 SMALL NUCLEOLAR RNA-ASSOCIATED PROTEIN 11-RELATED"/>
    <property type="match status" value="1"/>
</dbReference>
<evidence type="ECO:0000256" key="5">
    <source>
        <dbReference type="ARBA" id="ARBA00023242"/>
    </source>
</evidence>
<accession>A0A9Q8LK59</accession>
<gene>
    <name evidence="8" type="ORF">CLAFUR5_05830</name>
</gene>
<feature type="compositionally biased region" description="Basic and acidic residues" evidence="7">
    <location>
        <begin position="14"/>
        <end position="26"/>
    </location>
</feature>
<evidence type="ECO:0000313" key="8">
    <source>
        <dbReference type="EMBL" id="UJO18203.1"/>
    </source>
</evidence>
<feature type="region of interest" description="Disordered" evidence="7">
    <location>
        <begin position="1"/>
        <end position="26"/>
    </location>
</feature>
<evidence type="ECO:0000256" key="7">
    <source>
        <dbReference type="SAM" id="MobiDB-lite"/>
    </source>
</evidence>